<keyword evidence="1" id="KW-0812">Transmembrane</keyword>
<dbReference type="PANTHER" id="PTHR39165:SF1">
    <property type="entry name" value="DUF456 DOMAIN-CONTAINING PROTEIN"/>
    <property type="match status" value="1"/>
</dbReference>
<feature type="transmembrane region" description="Helical" evidence="1">
    <location>
        <begin position="146"/>
        <end position="176"/>
    </location>
</feature>
<evidence type="ECO:0000313" key="3">
    <source>
        <dbReference type="Proteomes" id="UP000003344"/>
    </source>
</evidence>
<proteinExistence type="predicted"/>
<accession>D2ZX67</accession>
<dbReference type="Proteomes" id="UP000003344">
    <property type="component" value="Unassembled WGS sequence"/>
</dbReference>
<keyword evidence="1" id="KW-1133">Transmembrane helix</keyword>
<feature type="transmembrane region" description="Helical" evidence="1">
    <location>
        <begin position="16"/>
        <end position="35"/>
    </location>
</feature>
<reference evidence="2 3" key="1">
    <citation type="submission" date="2009-10" db="EMBL/GenBank/DDBJ databases">
        <authorList>
            <person name="Weinstock G."/>
            <person name="Sodergren E."/>
            <person name="Clifton S."/>
            <person name="Fulton L."/>
            <person name="Fulton B."/>
            <person name="Courtney L."/>
            <person name="Fronick C."/>
            <person name="Harrison M."/>
            <person name="Strong C."/>
            <person name="Farmer C."/>
            <person name="Delahaunty K."/>
            <person name="Markovic C."/>
            <person name="Hall O."/>
            <person name="Minx P."/>
            <person name="Tomlinson C."/>
            <person name="Mitreva M."/>
            <person name="Nelson J."/>
            <person name="Hou S."/>
            <person name="Wollam A."/>
            <person name="Pepin K.H."/>
            <person name="Johnson M."/>
            <person name="Bhonagiri V."/>
            <person name="Nash W.E."/>
            <person name="Warren W."/>
            <person name="Chinwalla A."/>
            <person name="Mardis E.R."/>
            <person name="Wilson R.K."/>
        </authorList>
    </citation>
    <scope>NUCLEOTIDE SEQUENCE [LARGE SCALE GENOMIC DNA]</scope>
    <source>
        <strain evidence="3">ATCC 25996 / DSM 4631 / NCTC 10774 / M26</strain>
    </source>
</reference>
<dbReference type="eggNOG" id="COG2839">
    <property type="taxonomic scope" value="Bacteria"/>
</dbReference>
<protein>
    <recommendedName>
        <fullName evidence="4">DUF456 domain-containing protein</fullName>
    </recommendedName>
</protein>
<name>D2ZX67_NEIM2</name>
<dbReference type="PANTHER" id="PTHR39165">
    <property type="entry name" value="IG HYPOTHETICAL 17883"/>
    <property type="match status" value="1"/>
</dbReference>
<feature type="transmembrane region" description="Helical" evidence="1">
    <location>
        <begin position="101"/>
        <end position="134"/>
    </location>
</feature>
<evidence type="ECO:0008006" key="4">
    <source>
        <dbReference type="Google" id="ProtNLM"/>
    </source>
</evidence>
<sequence>MQAEFTHAFPFHQTRTVMTAIFILLGLIAICIGLLGTVYPAIPGLGLMFGGAWLLAYAGDYQIYGTNTLIFLAVVAAIGTAMDYVAGALGAKYTGASKTAVWGALIGGIVGAFFSIPGLLFGPLIGAGVGEFLARRDMWQAGKVGLGTFIGFIIGTVAKIGCALTIVMTLLVMWAASWF</sequence>
<organism evidence="2 3">
    <name type="scientific">Neisseria mucosa (strain ATCC 25996 / DSM 4631 / NCTC 10774 / M26)</name>
    <dbReference type="NCBI Taxonomy" id="546266"/>
    <lineage>
        <taxon>Bacteria</taxon>
        <taxon>Pseudomonadati</taxon>
        <taxon>Pseudomonadota</taxon>
        <taxon>Betaproteobacteria</taxon>
        <taxon>Neisseriales</taxon>
        <taxon>Neisseriaceae</taxon>
        <taxon>Neisseria</taxon>
    </lineage>
</organism>
<evidence type="ECO:0000256" key="1">
    <source>
        <dbReference type="SAM" id="Phobius"/>
    </source>
</evidence>
<gene>
    <name evidence="2" type="ORF">NEIMUCOT_05216</name>
</gene>
<comment type="caution">
    <text evidence="2">The sequence shown here is derived from an EMBL/GenBank/DDBJ whole genome shotgun (WGS) entry which is preliminary data.</text>
</comment>
<feature type="transmembrane region" description="Helical" evidence="1">
    <location>
        <begin position="69"/>
        <end position="89"/>
    </location>
</feature>
<dbReference type="InterPro" id="IPR007403">
    <property type="entry name" value="DUF456"/>
</dbReference>
<evidence type="ECO:0000313" key="2">
    <source>
        <dbReference type="EMBL" id="EFC88270.1"/>
    </source>
</evidence>
<keyword evidence="1" id="KW-0472">Membrane</keyword>
<dbReference type="AlphaFoldDB" id="D2ZX67"/>
<dbReference type="Pfam" id="PF04306">
    <property type="entry name" value="DUF456"/>
    <property type="match status" value="1"/>
</dbReference>
<dbReference type="STRING" id="546266.NEIMUCOT_05216"/>
<dbReference type="EMBL" id="ACDX02000009">
    <property type="protein sequence ID" value="EFC88270.1"/>
    <property type="molecule type" value="Genomic_DNA"/>
</dbReference>